<dbReference type="OrthoDB" id="2191642at2759"/>
<accession>A0A9P6KZG1</accession>
<evidence type="ECO:0000313" key="2">
    <source>
        <dbReference type="Proteomes" id="UP000740883"/>
    </source>
</evidence>
<dbReference type="EMBL" id="SBJO01000023">
    <property type="protein sequence ID" value="KAF9764431.1"/>
    <property type="molecule type" value="Genomic_DNA"/>
</dbReference>
<reference evidence="1 2" key="1">
    <citation type="journal article" date="2020" name="Genome Biol. Evol.">
        <title>Comparative genomics of strictly vertically transmitted, feminizing microsporidia endosymbionts of amphipod crustaceans.</title>
        <authorList>
            <person name="Cormier A."/>
            <person name="Chebbi M.A."/>
            <person name="Giraud I."/>
            <person name="Wattier R."/>
            <person name="Teixeira M."/>
            <person name="Gilbert C."/>
            <person name="Rigaud T."/>
            <person name="Cordaux R."/>
        </authorList>
    </citation>
    <scope>NUCLEOTIDE SEQUENCE [LARGE SCALE GENOMIC DNA]</scope>
    <source>
        <strain evidence="1 2">Ou3-Ou53</strain>
    </source>
</reference>
<dbReference type="Gene3D" id="3.40.50.300">
    <property type="entry name" value="P-loop containing nucleotide triphosphate hydrolases"/>
    <property type="match status" value="1"/>
</dbReference>
<gene>
    <name evidence="1" type="ORF">NGRA_0579</name>
</gene>
<dbReference type="InterPro" id="IPR027417">
    <property type="entry name" value="P-loop_NTPase"/>
</dbReference>
<sequence length="274" mass="31948">MDLLRKPKVEELKNAIENRSKHVIVVYGPPGSLKTTATSQICSQLGLSLEYVPDISNYKNKLLNKNNVCLTDIDSHEYINKHKSKIENMRNLIIETRSLQNIWRYLKNCKVVELRKVCSSAVKKLILGKMSTTKKIDGTTKKINITDTSIEAIDGNLHRLSFYFYCNKIENIDIYRYLGRLFYSKNITDSSFNSFKITNYLFNNSIYFIQEEDLYDVYDGFSLSDSKLEEFYGYSEYLVFSSKKKNLGKFSFKSSNLEETHFCTKLCRQFKNSK</sequence>
<comment type="caution">
    <text evidence="1">The sequence shown here is derived from an EMBL/GenBank/DDBJ whole genome shotgun (WGS) entry which is preliminary data.</text>
</comment>
<evidence type="ECO:0000313" key="1">
    <source>
        <dbReference type="EMBL" id="KAF9764431.1"/>
    </source>
</evidence>
<dbReference type="SUPFAM" id="SSF52540">
    <property type="entry name" value="P-loop containing nucleoside triphosphate hydrolases"/>
    <property type="match status" value="1"/>
</dbReference>
<proteinExistence type="predicted"/>
<keyword evidence="2" id="KW-1185">Reference proteome</keyword>
<dbReference type="AlphaFoldDB" id="A0A9P6KZG1"/>
<dbReference type="Proteomes" id="UP000740883">
    <property type="component" value="Unassembled WGS sequence"/>
</dbReference>
<name>A0A9P6KZG1_9MICR</name>
<organism evidence="1 2">
    <name type="scientific">Nosema granulosis</name>
    <dbReference type="NCBI Taxonomy" id="83296"/>
    <lineage>
        <taxon>Eukaryota</taxon>
        <taxon>Fungi</taxon>
        <taxon>Fungi incertae sedis</taxon>
        <taxon>Microsporidia</taxon>
        <taxon>Nosematidae</taxon>
        <taxon>Nosema</taxon>
    </lineage>
</organism>
<protein>
    <submittedName>
        <fullName evidence="1">Uncharacterized protein</fullName>
    </submittedName>
</protein>